<keyword evidence="5 10" id="KW-0547">Nucleotide-binding</keyword>
<name>A0ABT8ABJ6_9PROT</name>
<keyword evidence="7 10" id="KW-0342">GTP-binding</keyword>
<evidence type="ECO:0000256" key="1">
    <source>
        <dbReference type="ARBA" id="ARBA00001946"/>
    </source>
</evidence>
<dbReference type="RefSeq" id="WP_290319034.1">
    <property type="nucleotide sequence ID" value="NZ_JAUFPN010000184.1"/>
</dbReference>
<dbReference type="NCBIfam" id="TIGR03598">
    <property type="entry name" value="GTPase_YsxC"/>
    <property type="match status" value="1"/>
</dbReference>
<organism evidence="12 13">
    <name type="scientific">Paeniroseomonas aquatica</name>
    <dbReference type="NCBI Taxonomy" id="373043"/>
    <lineage>
        <taxon>Bacteria</taxon>
        <taxon>Pseudomonadati</taxon>
        <taxon>Pseudomonadota</taxon>
        <taxon>Alphaproteobacteria</taxon>
        <taxon>Acetobacterales</taxon>
        <taxon>Acetobacteraceae</taxon>
        <taxon>Paeniroseomonas</taxon>
    </lineage>
</organism>
<proteinExistence type="inferred from homology"/>
<keyword evidence="3 10" id="KW-0132">Cell division</keyword>
<feature type="domain" description="EngB-type G" evidence="11">
    <location>
        <begin position="57"/>
        <end position="232"/>
    </location>
</feature>
<protein>
    <recommendedName>
        <fullName evidence="10">Probable GTP-binding protein EngB</fullName>
    </recommendedName>
</protein>
<evidence type="ECO:0000256" key="3">
    <source>
        <dbReference type="ARBA" id="ARBA00022618"/>
    </source>
</evidence>
<dbReference type="SUPFAM" id="SSF52540">
    <property type="entry name" value="P-loop containing nucleoside triphosphate hydrolases"/>
    <property type="match status" value="1"/>
</dbReference>
<keyword evidence="9 10" id="KW-0131">Cell cycle</keyword>
<evidence type="ECO:0000256" key="8">
    <source>
        <dbReference type="ARBA" id="ARBA00023210"/>
    </source>
</evidence>
<dbReference type="Proteomes" id="UP001529369">
    <property type="component" value="Unassembled WGS sequence"/>
</dbReference>
<dbReference type="PANTHER" id="PTHR11649">
    <property type="entry name" value="MSS1/TRME-RELATED GTP-BINDING PROTEIN"/>
    <property type="match status" value="1"/>
</dbReference>
<evidence type="ECO:0000313" key="13">
    <source>
        <dbReference type="Proteomes" id="UP001529369"/>
    </source>
</evidence>
<dbReference type="PROSITE" id="PS51706">
    <property type="entry name" value="G_ENGB"/>
    <property type="match status" value="1"/>
</dbReference>
<gene>
    <name evidence="12" type="primary">yihA</name>
    <name evidence="10" type="synonym">engB</name>
    <name evidence="12" type="ORF">QWZ14_21855</name>
</gene>
<evidence type="ECO:0000256" key="9">
    <source>
        <dbReference type="ARBA" id="ARBA00023306"/>
    </source>
</evidence>
<dbReference type="Gene3D" id="3.40.50.300">
    <property type="entry name" value="P-loop containing nucleotide triphosphate hydrolases"/>
    <property type="match status" value="1"/>
</dbReference>
<reference evidence="13" key="1">
    <citation type="journal article" date="2019" name="Int. J. Syst. Evol. Microbiol.">
        <title>The Global Catalogue of Microorganisms (GCM) 10K type strain sequencing project: providing services to taxonomists for standard genome sequencing and annotation.</title>
        <authorList>
            <consortium name="The Broad Institute Genomics Platform"/>
            <consortium name="The Broad Institute Genome Sequencing Center for Infectious Disease"/>
            <person name="Wu L."/>
            <person name="Ma J."/>
        </authorList>
    </citation>
    <scope>NUCLEOTIDE SEQUENCE [LARGE SCALE GENOMIC DNA]</scope>
    <source>
        <strain evidence="13">CECT 7131</strain>
    </source>
</reference>
<dbReference type="InterPro" id="IPR027417">
    <property type="entry name" value="P-loop_NTPase"/>
</dbReference>
<dbReference type="InterPro" id="IPR019987">
    <property type="entry name" value="GTP-bd_ribosome_bio_YsxC"/>
</dbReference>
<keyword evidence="8 10" id="KW-0717">Septation</keyword>
<dbReference type="Pfam" id="PF01926">
    <property type="entry name" value="MMR_HSR1"/>
    <property type="match status" value="1"/>
</dbReference>
<evidence type="ECO:0000259" key="11">
    <source>
        <dbReference type="PROSITE" id="PS51706"/>
    </source>
</evidence>
<evidence type="ECO:0000256" key="4">
    <source>
        <dbReference type="ARBA" id="ARBA00022723"/>
    </source>
</evidence>
<comment type="function">
    <text evidence="10">Necessary for normal cell division and for the maintenance of normal septation.</text>
</comment>
<evidence type="ECO:0000256" key="6">
    <source>
        <dbReference type="ARBA" id="ARBA00022842"/>
    </source>
</evidence>
<dbReference type="InterPro" id="IPR006073">
    <property type="entry name" value="GTP-bd"/>
</dbReference>
<evidence type="ECO:0000256" key="7">
    <source>
        <dbReference type="ARBA" id="ARBA00023134"/>
    </source>
</evidence>
<dbReference type="PANTHER" id="PTHR11649:SF13">
    <property type="entry name" value="ENGB-TYPE G DOMAIN-CONTAINING PROTEIN"/>
    <property type="match status" value="1"/>
</dbReference>
<accession>A0ABT8ABJ6</accession>
<keyword evidence="4" id="KW-0479">Metal-binding</keyword>
<evidence type="ECO:0000256" key="5">
    <source>
        <dbReference type="ARBA" id="ARBA00022741"/>
    </source>
</evidence>
<dbReference type="HAMAP" id="MF_00321">
    <property type="entry name" value="GTPase_EngB"/>
    <property type="match status" value="1"/>
</dbReference>
<comment type="similarity">
    <text evidence="2 10">Belongs to the TRAFAC class TrmE-Era-EngA-EngB-Septin-like GTPase superfamily. EngB GTPase family.</text>
</comment>
<comment type="cofactor">
    <cofactor evidence="1">
        <name>Mg(2+)</name>
        <dbReference type="ChEBI" id="CHEBI:18420"/>
    </cofactor>
</comment>
<sequence length="233" mass="25428">MTGQFLPVHPAVLAGGLSEARTEQDRAALLEAGRLLFAKPCEFFYASQKIDQLPPAEGPEIAFCGRSNVGKSSLVNALTGHNALARVSHTPGRTKQLNFFNLGDRLTLVDMPGYGYAQASKAVKEDWQGLMFDFLRGRPTLRRVLLLLDARIETKPADRMAMELLTDAAVPFQIVVTKADDAKPWWLKQRIAEAEELARSHTAGHPMVLVTSSHTGGGIPELRAEMASLARPA</sequence>
<dbReference type="InterPro" id="IPR030393">
    <property type="entry name" value="G_ENGB_dom"/>
</dbReference>
<evidence type="ECO:0000313" key="12">
    <source>
        <dbReference type="EMBL" id="MDN3567033.1"/>
    </source>
</evidence>
<dbReference type="EMBL" id="JAUFPN010000184">
    <property type="protein sequence ID" value="MDN3567033.1"/>
    <property type="molecule type" value="Genomic_DNA"/>
</dbReference>
<keyword evidence="6" id="KW-0460">Magnesium</keyword>
<evidence type="ECO:0000256" key="10">
    <source>
        <dbReference type="HAMAP-Rule" id="MF_00321"/>
    </source>
</evidence>
<evidence type="ECO:0000256" key="2">
    <source>
        <dbReference type="ARBA" id="ARBA00009638"/>
    </source>
</evidence>
<comment type="caution">
    <text evidence="12">The sequence shown here is derived from an EMBL/GenBank/DDBJ whole genome shotgun (WGS) entry which is preliminary data.</text>
</comment>
<dbReference type="CDD" id="cd01876">
    <property type="entry name" value="YihA_EngB"/>
    <property type="match status" value="1"/>
</dbReference>
<keyword evidence="13" id="KW-1185">Reference proteome</keyword>